<gene>
    <name evidence="1" type="ORF">FWK35_00017949</name>
</gene>
<proteinExistence type="predicted"/>
<organism evidence="1 2">
    <name type="scientific">Aphis craccivora</name>
    <name type="common">Cowpea aphid</name>
    <dbReference type="NCBI Taxonomy" id="307492"/>
    <lineage>
        <taxon>Eukaryota</taxon>
        <taxon>Metazoa</taxon>
        <taxon>Ecdysozoa</taxon>
        <taxon>Arthropoda</taxon>
        <taxon>Hexapoda</taxon>
        <taxon>Insecta</taxon>
        <taxon>Pterygota</taxon>
        <taxon>Neoptera</taxon>
        <taxon>Paraneoptera</taxon>
        <taxon>Hemiptera</taxon>
        <taxon>Sternorrhyncha</taxon>
        <taxon>Aphidomorpha</taxon>
        <taxon>Aphidoidea</taxon>
        <taxon>Aphididae</taxon>
        <taxon>Aphidini</taxon>
        <taxon>Aphis</taxon>
        <taxon>Aphis</taxon>
    </lineage>
</organism>
<evidence type="ECO:0000313" key="2">
    <source>
        <dbReference type="Proteomes" id="UP000478052"/>
    </source>
</evidence>
<dbReference type="SMART" id="SM00696">
    <property type="entry name" value="DM9"/>
    <property type="match status" value="2"/>
</dbReference>
<keyword evidence="2" id="KW-1185">Reference proteome</keyword>
<dbReference type="PANTHER" id="PTHR31649:SF1">
    <property type="entry name" value="FARNESOIC ACID O-METHYL TRANSFERASE DOMAIN-CONTAINING PROTEIN"/>
    <property type="match status" value="1"/>
</dbReference>
<evidence type="ECO:0000313" key="1">
    <source>
        <dbReference type="EMBL" id="KAF0760272.1"/>
    </source>
</evidence>
<reference evidence="1 2" key="1">
    <citation type="submission" date="2019-08" db="EMBL/GenBank/DDBJ databases">
        <title>Whole genome of Aphis craccivora.</title>
        <authorList>
            <person name="Voronova N.V."/>
            <person name="Shulinski R.S."/>
            <person name="Bandarenka Y.V."/>
            <person name="Zhorov D.G."/>
            <person name="Warner D."/>
        </authorList>
    </citation>
    <scope>NUCLEOTIDE SEQUENCE [LARGE SCALE GENOMIC DNA]</scope>
    <source>
        <strain evidence="1">180601</strain>
        <tissue evidence="1">Whole Body</tissue>
    </source>
</reference>
<accession>A0A6G0YR88</accession>
<comment type="caution">
    <text evidence="1">The sequence shown here is derived from an EMBL/GenBank/DDBJ whole genome shotgun (WGS) entry which is preliminary data.</text>
</comment>
<dbReference type="Pfam" id="PF11901">
    <property type="entry name" value="DM9"/>
    <property type="match status" value="1"/>
</dbReference>
<dbReference type="Proteomes" id="UP000478052">
    <property type="component" value="Unassembled WGS sequence"/>
</dbReference>
<sequence>MILPMSGGYGWVPLDQQHTLLWVPCSSGDPLPRGAVHAGTDKGGDPLYAGRAFYEGDLLPAKINPRHSTAYVCWGGMEHALSHFEVRSITVLCHANVAWQTAQGNHIPPNAIVIGATVNGEKLYMGRTLHDGTLTPGKIHPSHGTLYIPYNGEEVSVTEYEIMIYRPPVTIN</sequence>
<dbReference type="AlphaFoldDB" id="A0A6G0YR88"/>
<dbReference type="EMBL" id="VUJU01002733">
    <property type="protein sequence ID" value="KAF0760272.1"/>
    <property type="molecule type" value="Genomic_DNA"/>
</dbReference>
<protein>
    <submittedName>
        <fullName evidence="1">Natterin-3-like isoform X2</fullName>
    </submittedName>
</protein>
<dbReference type="InterPro" id="IPR006616">
    <property type="entry name" value="DM9_repeat"/>
</dbReference>
<name>A0A6G0YR88_APHCR</name>
<dbReference type="OrthoDB" id="1925699at2759"/>
<dbReference type="PANTHER" id="PTHR31649">
    <property type="entry name" value="AGAP009604-PA"/>
    <property type="match status" value="1"/>
</dbReference>